<dbReference type="PRINTS" id="PR01078">
    <property type="entry name" value="AMINACHANNEL"/>
</dbReference>
<evidence type="ECO:0000256" key="10">
    <source>
        <dbReference type="ARBA" id="ARBA00023180"/>
    </source>
</evidence>
<dbReference type="EMBL" id="UYRR01030988">
    <property type="protein sequence ID" value="VDK42529.1"/>
    <property type="molecule type" value="Genomic_DNA"/>
</dbReference>
<feature type="transmembrane region" description="Helical" evidence="14">
    <location>
        <begin position="37"/>
        <end position="58"/>
    </location>
</feature>
<evidence type="ECO:0000256" key="13">
    <source>
        <dbReference type="RuleBase" id="RU000679"/>
    </source>
</evidence>
<comment type="similarity">
    <text evidence="2 13">Belongs to the amiloride-sensitive sodium channel (TC 1.A.6) family.</text>
</comment>
<dbReference type="GO" id="GO:0005886">
    <property type="term" value="C:plasma membrane"/>
    <property type="evidence" value="ECO:0007669"/>
    <property type="project" value="TreeGrafter"/>
</dbReference>
<keyword evidence="6 14" id="KW-1133">Transmembrane helix</keyword>
<name>A0A0M3JRU7_ANISI</name>
<keyword evidence="7" id="KW-0915">Sodium</keyword>
<dbReference type="InterPro" id="IPR001873">
    <property type="entry name" value="ENaC"/>
</dbReference>
<dbReference type="OrthoDB" id="5874059at2759"/>
<dbReference type="AlphaFoldDB" id="A0A0M3JRU7"/>
<organism evidence="17">
    <name type="scientific">Anisakis simplex</name>
    <name type="common">Herring worm</name>
    <dbReference type="NCBI Taxonomy" id="6269"/>
    <lineage>
        <taxon>Eukaryota</taxon>
        <taxon>Metazoa</taxon>
        <taxon>Ecdysozoa</taxon>
        <taxon>Nematoda</taxon>
        <taxon>Chromadorea</taxon>
        <taxon>Rhabditida</taxon>
        <taxon>Spirurina</taxon>
        <taxon>Ascaridomorpha</taxon>
        <taxon>Ascaridoidea</taxon>
        <taxon>Anisakidae</taxon>
        <taxon>Anisakis</taxon>
        <taxon>Anisakis simplex complex</taxon>
    </lineage>
</organism>
<sequence length="428" mass="49618">MEEICEEDDNNFILFRDNTTFHGVRDLLISRSLFMQIIWITLIMLALIFAVHGSYMIFSEYIARPVVVSYFIQEAGRRLALPDIVICPFNRYNRSYLEELNVSRGLAQYLELSYPSPMLHSFQTRQYTETVANIDRFDFELEMLLKKLGNISFTQFIKMVHIFVKCFTDRVEIYQCSLTYIQQFTYSTLDCSAFFENKAVCDNLTETMSSAGKCFRIPGIDQEGDGFGYGARFVIKLPNHLYNPGVNQMLNDGIAIKLAERSRGIDNDLTFIPSGVHAIMPLSATKYEFMNDPPRYMCEEDADPTYSRVWCFEVCLTQASEDVCNCSLAAATVLRKPSICTTKQFFHCFAVQLFSVNNTHIVERCKEQCKPPCSYWHFQKTVSYAHFPAKHTRYIVDNDTEWETLQNTIILEVTAFSVVFFLHFIYRL</sequence>
<dbReference type="GO" id="GO:0015280">
    <property type="term" value="F:ligand-gated sodium channel activity"/>
    <property type="evidence" value="ECO:0007669"/>
    <property type="project" value="TreeGrafter"/>
</dbReference>
<dbReference type="Pfam" id="PF00858">
    <property type="entry name" value="ASC"/>
    <property type="match status" value="1"/>
</dbReference>
<proteinExistence type="inferred from homology"/>
<evidence type="ECO:0000256" key="12">
    <source>
        <dbReference type="ARBA" id="ARBA00023303"/>
    </source>
</evidence>
<dbReference type="Proteomes" id="UP000267096">
    <property type="component" value="Unassembled WGS sequence"/>
</dbReference>
<keyword evidence="5 13" id="KW-0812">Transmembrane</keyword>
<evidence type="ECO:0000313" key="16">
    <source>
        <dbReference type="Proteomes" id="UP000267096"/>
    </source>
</evidence>
<evidence type="ECO:0000256" key="5">
    <source>
        <dbReference type="ARBA" id="ARBA00022692"/>
    </source>
</evidence>
<evidence type="ECO:0000256" key="8">
    <source>
        <dbReference type="ARBA" id="ARBA00023065"/>
    </source>
</evidence>
<reference evidence="17" key="1">
    <citation type="submission" date="2017-02" db="UniProtKB">
        <authorList>
            <consortium name="WormBaseParasite"/>
        </authorList>
    </citation>
    <scope>IDENTIFICATION</scope>
</reference>
<evidence type="ECO:0000256" key="9">
    <source>
        <dbReference type="ARBA" id="ARBA00023136"/>
    </source>
</evidence>
<keyword evidence="8 13" id="KW-0406">Ion transport</keyword>
<keyword evidence="4 13" id="KW-0894">Sodium channel</keyword>
<keyword evidence="12 13" id="KW-0407">Ion channel</keyword>
<evidence type="ECO:0000313" key="15">
    <source>
        <dbReference type="EMBL" id="VDK42529.1"/>
    </source>
</evidence>
<comment type="subcellular location">
    <subcellularLocation>
        <location evidence="1">Membrane</location>
        <topology evidence="1">Multi-pass membrane protein</topology>
    </subcellularLocation>
</comment>
<keyword evidence="16" id="KW-1185">Reference proteome</keyword>
<accession>A0A0M3JRU7</accession>
<keyword evidence="10" id="KW-0325">Glycoprotein</keyword>
<keyword evidence="9 14" id="KW-0472">Membrane</keyword>
<evidence type="ECO:0000256" key="4">
    <source>
        <dbReference type="ARBA" id="ARBA00022461"/>
    </source>
</evidence>
<keyword evidence="3 13" id="KW-0813">Transport</keyword>
<evidence type="ECO:0000256" key="2">
    <source>
        <dbReference type="ARBA" id="ARBA00007193"/>
    </source>
</evidence>
<evidence type="ECO:0000256" key="3">
    <source>
        <dbReference type="ARBA" id="ARBA00022448"/>
    </source>
</evidence>
<dbReference type="WBParaSite" id="ASIM_0001064901-mRNA-1">
    <property type="protein sequence ID" value="ASIM_0001064901-mRNA-1"/>
    <property type="gene ID" value="ASIM_0001064901"/>
</dbReference>
<gene>
    <name evidence="15" type="ORF">ASIM_LOCUS10207</name>
</gene>
<keyword evidence="11 13" id="KW-0739">Sodium transport</keyword>
<dbReference type="PANTHER" id="PTHR11690">
    <property type="entry name" value="AMILORIDE-SENSITIVE SODIUM CHANNEL-RELATED"/>
    <property type="match status" value="1"/>
</dbReference>
<reference evidence="15 16" key="2">
    <citation type="submission" date="2018-11" db="EMBL/GenBank/DDBJ databases">
        <authorList>
            <consortium name="Pathogen Informatics"/>
        </authorList>
    </citation>
    <scope>NUCLEOTIDE SEQUENCE [LARGE SCALE GENOMIC DNA]</scope>
</reference>
<protein>
    <submittedName>
        <fullName evidence="17">Amiloride-sensitive sodium channel</fullName>
    </submittedName>
</protein>
<evidence type="ECO:0000256" key="11">
    <source>
        <dbReference type="ARBA" id="ARBA00023201"/>
    </source>
</evidence>
<evidence type="ECO:0000256" key="7">
    <source>
        <dbReference type="ARBA" id="ARBA00023053"/>
    </source>
</evidence>
<evidence type="ECO:0000256" key="6">
    <source>
        <dbReference type="ARBA" id="ARBA00022989"/>
    </source>
</evidence>
<evidence type="ECO:0000256" key="14">
    <source>
        <dbReference type="SAM" id="Phobius"/>
    </source>
</evidence>
<evidence type="ECO:0000256" key="1">
    <source>
        <dbReference type="ARBA" id="ARBA00004141"/>
    </source>
</evidence>
<evidence type="ECO:0000313" key="17">
    <source>
        <dbReference type="WBParaSite" id="ASIM_0001064901-mRNA-1"/>
    </source>
</evidence>
<dbReference type="PANTHER" id="PTHR11690:SF244">
    <property type="entry name" value="DEGENERIN LIKE"/>
    <property type="match status" value="1"/>
</dbReference>